<dbReference type="EMBL" id="CP058560">
    <property type="protein sequence ID" value="QUH23966.1"/>
    <property type="molecule type" value="Genomic_DNA"/>
</dbReference>
<sequence>MAKEIKQLVVGITREGEIVVKSGRGKMYPVKKSADLKFDCEDLFQDLDKELFATIDTENQPWECISIE</sequence>
<name>A0A8T8K5V3_9EURY</name>
<dbReference type="OrthoDB" id="80859at2157"/>
<proteinExistence type="predicted"/>
<dbReference type="AlphaFoldDB" id="A0A8T8K5V3"/>
<dbReference type="GeneID" id="64820990"/>
<evidence type="ECO:0000313" key="2">
    <source>
        <dbReference type="Proteomes" id="UP000681041"/>
    </source>
</evidence>
<accession>A0A8T8K5V3</accession>
<dbReference type="RefSeq" id="WP_211532923.1">
    <property type="nucleotide sequence ID" value="NZ_CP058560.1"/>
</dbReference>
<reference evidence="1" key="1">
    <citation type="submission" date="2020-07" db="EMBL/GenBank/DDBJ databases">
        <title>Methanobacterium. sp. MethCan genome.</title>
        <authorList>
            <person name="Postec A."/>
            <person name="Quemeneur M."/>
        </authorList>
    </citation>
    <scope>NUCLEOTIDE SEQUENCE</scope>
    <source>
        <strain evidence="1">MethCAN</strain>
    </source>
</reference>
<organism evidence="1 2">
    <name type="scientific">Methanobacterium alkalithermotolerans</name>
    <dbReference type="NCBI Taxonomy" id="2731220"/>
    <lineage>
        <taxon>Archaea</taxon>
        <taxon>Methanobacteriati</taxon>
        <taxon>Methanobacteriota</taxon>
        <taxon>Methanomada group</taxon>
        <taxon>Methanobacteria</taxon>
        <taxon>Methanobacteriales</taxon>
        <taxon>Methanobacteriaceae</taxon>
        <taxon>Methanobacterium</taxon>
    </lineage>
</organism>
<dbReference type="KEGG" id="meme:HYG87_09455"/>
<protein>
    <submittedName>
        <fullName evidence="1">Uncharacterized protein</fullName>
    </submittedName>
</protein>
<dbReference type="Proteomes" id="UP000681041">
    <property type="component" value="Chromosome"/>
</dbReference>
<evidence type="ECO:0000313" key="1">
    <source>
        <dbReference type="EMBL" id="QUH23966.1"/>
    </source>
</evidence>
<keyword evidence="2" id="KW-1185">Reference proteome</keyword>
<gene>
    <name evidence="1" type="ORF">HYG87_09455</name>
</gene>